<evidence type="ECO:0000256" key="3">
    <source>
        <dbReference type="ARBA" id="ARBA00022553"/>
    </source>
</evidence>
<dbReference type="InterPro" id="IPR017441">
    <property type="entry name" value="Protein_kinase_ATP_BS"/>
</dbReference>
<protein>
    <submittedName>
        <fullName evidence="18">Leucine-rich repeat transmembrane protein kinase</fullName>
    </submittedName>
</protein>
<evidence type="ECO:0000256" key="10">
    <source>
        <dbReference type="ARBA" id="ARBA00022840"/>
    </source>
</evidence>
<dbReference type="GO" id="GO:0005524">
    <property type="term" value="F:ATP binding"/>
    <property type="evidence" value="ECO:0007669"/>
    <property type="project" value="UniProtKB-UniRule"/>
</dbReference>
<dbReference type="Pfam" id="PF07714">
    <property type="entry name" value="PK_Tyr_Ser-Thr"/>
    <property type="match status" value="2"/>
</dbReference>
<evidence type="ECO:0000256" key="2">
    <source>
        <dbReference type="ARBA" id="ARBA00022527"/>
    </source>
</evidence>
<dbReference type="SUPFAM" id="SSF56112">
    <property type="entry name" value="Protein kinase-like (PK-like)"/>
    <property type="match status" value="2"/>
</dbReference>
<dbReference type="PROSITE" id="PS00108">
    <property type="entry name" value="PROTEIN_KINASE_ST"/>
    <property type="match status" value="1"/>
</dbReference>
<dbReference type="Proteomes" id="UP000245207">
    <property type="component" value="Unassembled WGS sequence"/>
</dbReference>
<organism evidence="18 19">
    <name type="scientific">Artemisia annua</name>
    <name type="common">Sweet wormwood</name>
    <dbReference type="NCBI Taxonomy" id="35608"/>
    <lineage>
        <taxon>Eukaryota</taxon>
        <taxon>Viridiplantae</taxon>
        <taxon>Streptophyta</taxon>
        <taxon>Embryophyta</taxon>
        <taxon>Tracheophyta</taxon>
        <taxon>Spermatophyta</taxon>
        <taxon>Magnoliopsida</taxon>
        <taxon>eudicotyledons</taxon>
        <taxon>Gunneridae</taxon>
        <taxon>Pentapetalae</taxon>
        <taxon>asterids</taxon>
        <taxon>campanulids</taxon>
        <taxon>Asterales</taxon>
        <taxon>Asteraceae</taxon>
        <taxon>Asteroideae</taxon>
        <taxon>Anthemideae</taxon>
        <taxon>Artemisiinae</taxon>
        <taxon>Artemisia</taxon>
    </lineage>
</organism>
<name>A0A2U1QES5_ARTAN</name>
<dbReference type="PROSITE" id="PS00107">
    <property type="entry name" value="PROTEIN_KINASE_ATP"/>
    <property type="match status" value="1"/>
</dbReference>
<keyword evidence="6" id="KW-0732">Signal</keyword>
<gene>
    <name evidence="18" type="ORF">CTI12_AA027730</name>
</gene>
<evidence type="ECO:0000256" key="14">
    <source>
        <dbReference type="ARBA" id="ARBA00023180"/>
    </source>
</evidence>
<feature type="region of interest" description="Disordered" evidence="16">
    <location>
        <begin position="389"/>
        <end position="409"/>
    </location>
</feature>
<evidence type="ECO:0000256" key="8">
    <source>
        <dbReference type="ARBA" id="ARBA00022741"/>
    </source>
</evidence>
<dbReference type="CDD" id="cd14066">
    <property type="entry name" value="STKc_IRAK"/>
    <property type="match status" value="1"/>
</dbReference>
<feature type="compositionally biased region" description="Polar residues" evidence="16">
    <location>
        <begin position="39"/>
        <end position="54"/>
    </location>
</feature>
<evidence type="ECO:0000256" key="7">
    <source>
        <dbReference type="ARBA" id="ARBA00022737"/>
    </source>
</evidence>
<accession>A0A2U1QES5</accession>
<evidence type="ECO:0000256" key="1">
    <source>
        <dbReference type="ARBA" id="ARBA00004167"/>
    </source>
</evidence>
<dbReference type="PANTHER" id="PTHR47973">
    <property type="entry name" value="CYSTEINE-RICH RECEPTOR-LIKE PROTEIN KINASE 3"/>
    <property type="match status" value="1"/>
</dbReference>
<comment type="caution">
    <text evidence="18">The sequence shown here is derived from an EMBL/GenBank/DDBJ whole genome shotgun (WGS) entry which is preliminary data.</text>
</comment>
<feature type="binding site" evidence="15">
    <location>
        <position position="120"/>
    </location>
    <ligand>
        <name>ATP</name>
        <dbReference type="ChEBI" id="CHEBI:30616"/>
    </ligand>
</feature>
<keyword evidence="3" id="KW-0597">Phosphoprotein</keyword>
<dbReference type="OrthoDB" id="663146at2759"/>
<evidence type="ECO:0000259" key="17">
    <source>
        <dbReference type="PROSITE" id="PS50011"/>
    </source>
</evidence>
<dbReference type="AlphaFoldDB" id="A0A2U1QES5"/>
<keyword evidence="11" id="KW-1133">Transmembrane helix</keyword>
<dbReference type="GO" id="GO:0016020">
    <property type="term" value="C:membrane"/>
    <property type="evidence" value="ECO:0007669"/>
    <property type="project" value="UniProtKB-SubCell"/>
</dbReference>
<evidence type="ECO:0000313" key="19">
    <source>
        <dbReference type="Proteomes" id="UP000245207"/>
    </source>
</evidence>
<dbReference type="FunFam" id="1.10.510.10:FF:000044">
    <property type="entry name" value="Putative LRR receptor-like serine/threonine-protein kinase"/>
    <property type="match status" value="1"/>
</dbReference>
<proteinExistence type="predicted"/>
<comment type="subcellular location">
    <subcellularLocation>
        <location evidence="1">Membrane</location>
        <topology evidence="1">Single-pass membrane protein</topology>
    </subcellularLocation>
</comment>
<dbReference type="Gene3D" id="3.30.200.20">
    <property type="entry name" value="Phosphorylase Kinase, domain 1"/>
    <property type="match status" value="2"/>
</dbReference>
<feature type="region of interest" description="Disordered" evidence="16">
    <location>
        <begin position="1"/>
        <end position="54"/>
    </location>
</feature>
<keyword evidence="12" id="KW-0472">Membrane</keyword>
<evidence type="ECO:0000313" key="18">
    <source>
        <dbReference type="EMBL" id="PWA96511.1"/>
    </source>
</evidence>
<dbReference type="GO" id="GO:0004674">
    <property type="term" value="F:protein serine/threonine kinase activity"/>
    <property type="evidence" value="ECO:0007669"/>
    <property type="project" value="UniProtKB-KW"/>
</dbReference>
<keyword evidence="7" id="KW-0677">Repeat</keyword>
<evidence type="ECO:0000256" key="9">
    <source>
        <dbReference type="ARBA" id="ARBA00022777"/>
    </source>
</evidence>
<dbReference type="STRING" id="35608.A0A2U1QES5"/>
<sequence>MTDEVEAEDLEAENQHDADENQPVNTEQEDQIEAGNDPNPVTETQSIVRRSSRVSTKPTRFNDFIMGSKFLGIDARPNTFSYAELRTATDYFSAANKLGEGSFGSVYKGTLDDGRVIAVKQLIATLHGKGQFMTEIEVISAVQHRNIVKLYGCCIQGEKRLLVYEYVENKSLDQALFGKIKLSLSWSTRFEICLGVAHGLTNLHEESRIRVVHRDVKASNVLLDSELNPKIADFGLAKLFDDKQTHMSTRIAGTIGYLAPEYAMRGHLTEKADVFGFGVVALEIISGRRNSDSSLDDDKVYLLEWAWNLHEANNELELVDEELSEFNENEVRRMMRVALLCTQTSPMQRPSMSRVIAMLSGDIEPTGVITRPEYLTDFDFTDITSFQSAHTTSGTDSSAPSTSTSHTVATPTDAASRLILHDIIGEEFLGIDARPNTFSYAELRTATDDFSAANKLGEGGFGPVYKGTLDDGRVIAVKQLSIASRQGKSQFMAEIATISAVQHRNLVKLFGCCIDGEKRLLVYEHLENKSLDQALFGKSKLSLSWSTRFEICLGVAHGLTYLHEESSIRVVHYCNDQHYRLQSGLPGWFRLRLVLH</sequence>
<dbReference type="EMBL" id="PKPP01000173">
    <property type="protein sequence ID" value="PWA96511.1"/>
    <property type="molecule type" value="Genomic_DNA"/>
</dbReference>
<keyword evidence="8 15" id="KW-0547">Nucleotide-binding</keyword>
<dbReference type="InterPro" id="IPR000719">
    <property type="entry name" value="Prot_kinase_dom"/>
</dbReference>
<keyword evidence="19" id="KW-1185">Reference proteome</keyword>
<evidence type="ECO:0000256" key="16">
    <source>
        <dbReference type="SAM" id="MobiDB-lite"/>
    </source>
</evidence>
<keyword evidence="13" id="KW-0675">Receptor</keyword>
<feature type="compositionally biased region" description="Acidic residues" evidence="16">
    <location>
        <begin position="1"/>
        <end position="12"/>
    </location>
</feature>
<dbReference type="InterPro" id="IPR011009">
    <property type="entry name" value="Kinase-like_dom_sf"/>
</dbReference>
<evidence type="ECO:0000256" key="13">
    <source>
        <dbReference type="ARBA" id="ARBA00023170"/>
    </source>
</evidence>
<keyword evidence="5 18" id="KW-0812">Transmembrane</keyword>
<feature type="domain" description="Protein kinase" evidence="17">
    <location>
        <begin position="92"/>
        <end position="375"/>
    </location>
</feature>
<feature type="domain" description="Protein kinase" evidence="17">
    <location>
        <begin position="450"/>
        <end position="596"/>
    </location>
</feature>
<keyword evidence="14" id="KW-0325">Glycoprotein</keyword>
<keyword evidence="9 18" id="KW-0418">Kinase</keyword>
<keyword evidence="2" id="KW-0723">Serine/threonine-protein kinase</keyword>
<evidence type="ECO:0000256" key="6">
    <source>
        <dbReference type="ARBA" id="ARBA00022729"/>
    </source>
</evidence>
<evidence type="ECO:0000256" key="12">
    <source>
        <dbReference type="ARBA" id="ARBA00023136"/>
    </source>
</evidence>
<keyword evidence="10 15" id="KW-0067">ATP-binding</keyword>
<evidence type="ECO:0000256" key="5">
    <source>
        <dbReference type="ARBA" id="ARBA00022692"/>
    </source>
</evidence>
<evidence type="ECO:0000256" key="11">
    <source>
        <dbReference type="ARBA" id="ARBA00022989"/>
    </source>
</evidence>
<evidence type="ECO:0000256" key="4">
    <source>
        <dbReference type="ARBA" id="ARBA00022679"/>
    </source>
</evidence>
<evidence type="ECO:0000256" key="15">
    <source>
        <dbReference type="PROSITE-ProRule" id="PRU10141"/>
    </source>
</evidence>
<dbReference type="FunFam" id="3.30.200.20:FF:000140">
    <property type="entry name" value="Leucine-rich repeat receptor-like protein kinase"/>
    <property type="match status" value="2"/>
</dbReference>
<dbReference type="InterPro" id="IPR008271">
    <property type="entry name" value="Ser/Thr_kinase_AS"/>
</dbReference>
<dbReference type="SMART" id="SM00220">
    <property type="entry name" value="S_TKc"/>
    <property type="match status" value="1"/>
</dbReference>
<dbReference type="Gene3D" id="1.10.510.10">
    <property type="entry name" value="Transferase(Phosphotransferase) domain 1"/>
    <property type="match status" value="2"/>
</dbReference>
<keyword evidence="4" id="KW-0808">Transferase</keyword>
<dbReference type="PROSITE" id="PS50011">
    <property type="entry name" value="PROTEIN_KINASE_DOM"/>
    <property type="match status" value="2"/>
</dbReference>
<dbReference type="InterPro" id="IPR001245">
    <property type="entry name" value="Ser-Thr/Tyr_kinase_cat_dom"/>
</dbReference>
<reference evidence="18 19" key="1">
    <citation type="journal article" date="2018" name="Mol. Plant">
        <title>The genome of Artemisia annua provides insight into the evolution of Asteraceae family and artemisinin biosynthesis.</title>
        <authorList>
            <person name="Shen Q."/>
            <person name="Zhang L."/>
            <person name="Liao Z."/>
            <person name="Wang S."/>
            <person name="Yan T."/>
            <person name="Shi P."/>
            <person name="Liu M."/>
            <person name="Fu X."/>
            <person name="Pan Q."/>
            <person name="Wang Y."/>
            <person name="Lv Z."/>
            <person name="Lu X."/>
            <person name="Zhang F."/>
            <person name="Jiang W."/>
            <person name="Ma Y."/>
            <person name="Chen M."/>
            <person name="Hao X."/>
            <person name="Li L."/>
            <person name="Tang Y."/>
            <person name="Lv G."/>
            <person name="Zhou Y."/>
            <person name="Sun X."/>
            <person name="Brodelius P.E."/>
            <person name="Rose J.K.C."/>
            <person name="Tang K."/>
        </authorList>
    </citation>
    <scope>NUCLEOTIDE SEQUENCE [LARGE SCALE GENOMIC DNA]</scope>
    <source>
        <strain evidence="19">cv. Huhao1</strain>
        <tissue evidence="18">Leaf</tissue>
    </source>
</reference>
<dbReference type="InterPro" id="IPR052059">
    <property type="entry name" value="CR_Ser/Thr_kinase"/>
</dbReference>